<organism evidence="2 3">
    <name type="scientific">Pleurodeles waltl</name>
    <name type="common">Iberian ribbed newt</name>
    <dbReference type="NCBI Taxonomy" id="8319"/>
    <lineage>
        <taxon>Eukaryota</taxon>
        <taxon>Metazoa</taxon>
        <taxon>Chordata</taxon>
        <taxon>Craniata</taxon>
        <taxon>Vertebrata</taxon>
        <taxon>Euteleostomi</taxon>
        <taxon>Amphibia</taxon>
        <taxon>Batrachia</taxon>
        <taxon>Caudata</taxon>
        <taxon>Salamandroidea</taxon>
        <taxon>Salamandridae</taxon>
        <taxon>Pleurodelinae</taxon>
        <taxon>Pleurodeles</taxon>
    </lineage>
</organism>
<proteinExistence type="predicted"/>
<accession>A0AAV7UCI2</accession>
<feature type="region of interest" description="Disordered" evidence="1">
    <location>
        <begin position="159"/>
        <end position="189"/>
    </location>
</feature>
<keyword evidence="3" id="KW-1185">Reference proteome</keyword>
<dbReference type="AlphaFoldDB" id="A0AAV7UCI2"/>
<gene>
    <name evidence="2" type="ORF">NDU88_002195</name>
</gene>
<evidence type="ECO:0000313" key="3">
    <source>
        <dbReference type="Proteomes" id="UP001066276"/>
    </source>
</evidence>
<evidence type="ECO:0000313" key="2">
    <source>
        <dbReference type="EMBL" id="KAJ1185402.1"/>
    </source>
</evidence>
<dbReference type="EMBL" id="JANPWB010000005">
    <property type="protein sequence ID" value="KAJ1185402.1"/>
    <property type="molecule type" value="Genomic_DNA"/>
</dbReference>
<dbReference type="Proteomes" id="UP001066276">
    <property type="component" value="Chromosome 3_1"/>
</dbReference>
<protein>
    <submittedName>
        <fullName evidence="2">Uncharacterized protein</fullName>
    </submittedName>
</protein>
<sequence length="189" mass="21303">METRTEELEIEIRAFLLPSMTQGWRIDKIKLMEVSRYPTSCGIKNLYPLLLNTIQDDLALLVKKWEGRVGAKEAELACRLHCSSVCVRLRLDAGRMPPKGAKATPPAVRRKQTRMNTAGRPGASDEVKHEIKRGPHEKTQIPWVATTCSEFATRIEEVETRTSRLEDDVGSQKAIGDTMGKQLEDAQWS</sequence>
<name>A0AAV7UCI2_PLEWA</name>
<comment type="caution">
    <text evidence="2">The sequence shown here is derived from an EMBL/GenBank/DDBJ whole genome shotgun (WGS) entry which is preliminary data.</text>
</comment>
<reference evidence="2" key="1">
    <citation type="journal article" date="2022" name="bioRxiv">
        <title>Sequencing and chromosome-scale assembly of the giantPleurodeles waltlgenome.</title>
        <authorList>
            <person name="Brown T."/>
            <person name="Elewa A."/>
            <person name="Iarovenko S."/>
            <person name="Subramanian E."/>
            <person name="Araus A.J."/>
            <person name="Petzold A."/>
            <person name="Susuki M."/>
            <person name="Suzuki K.-i.T."/>
            <person name="Hayashi T."/>
            <person name="Toyoda A."/>
            <person name="Oliveira C."/>
            <person name="Osipova E."/>
            <person name="Leigh N.D."/>
            <person name="Simon A."/>
            <person name="Yun M.H."/>
        </authorList>
    </citation>
    <scope>NUCLEOTIDE SEQUENCE</scope>
    <source>
        <strain evidence="2">20211129_DDA</strain>
        <tissue evidence="2">Liver</tissue>
    </source>
</reference>
<feature type="region of interest" description="Disordered" evidence="1">
    <location>
        <begin position="97"/>
        <end position="127"/>
    </location>
</feature>
<evidence type="ECO:0000256" key="1">
    <source>
        <dbReference type="SAM" id="MobiDB-lite"/>
    </source>
</evidence>